<keyword evidence="2 8" id="KW-0813">Transport</keyword>
<keyword evidence="3 8" id="KW-0479">Metal-binding</keyword>
<dbReference type="SUPFAM" id="SSF54862">
    <property type="entry name" value="4Fe-4S ferredoxins"/>
    <property type="match status" value="1"/>
</dbReference>
<dbReference type="GO" id="GO:0009055">
    <property type="term" value="F:electron transfer activity"/>
    <property type="evidence" value="ECO:0007669"/>
    <property type="project" value="UniProtKB-UniRule"/>
</dbReference>
<dbReference type="Pfam" id="PF13370">
    <property type="entry name" value="Fer4_13"/>
    <property type="match status" value="1"/>
</dbReference>
<keyword evidence="4 8" id="KW-0249">Electron transport</keyword>
<dbReference type="STRING" id="546364.SAMN04489730_3542"/>
<keyword evidence="10" id="KW-1185">Reference proteome</keyword>
<evidence type="ECO:0000256" key="8">
    <source>
        <dbReference type="RuleBase" id="RU368020"/>
    </source>
</evidence>
<evidence type="ECO:0000256" key="6">
    <source>
        <dbReference type="ARBA" id="ARBA00023014"/>
    </source>
</evidence>
<dbReference type="RefSeq" id="WP_072482016.1">
    <property type="nucleotide sequence ID" value="NZ_FPJG01000006.1"/>
</dbReference>
<dbReference type="InterPro" id="IPR001080">
    <property type="entry name" value="3Fe4S_ferredoxin"/>
</dbReference>
<protein>
    <recommendedName>
        <fullName evidence="8">Ferredoxin</fullName>
    </recommendedName>
</protein>
<evidence type="ECO:0000313" key="9">
    <source>
        <dbReference type="EMBL" id="SFW73017.1"/>
    </source>
</evidence>
<keyword evidence="7" id="KW-0003">3Fe-4S</keyword>
<accession>A0A1K1RLR7</accession>
<evidence type="ECO:0000256" key="5">
    <source>
        <dbReference type="ARBA" id="ARBA00023004"/>
    </source>
</evidence>
<evidence type="ECO:0000256" key="2">
    <source>
        <dbReference type="ARBA" id="ARBA00022448"/>
    </source>
</evidence>
<evidence type="ECO:0000256" key="7">
    <source>
        <dbReference type="ARBA" id="ARBA00023291"/>
    </source>
</evidence>
<evidence type="ECO:0000256" key="4">
    <source>
        <dbReference type="ARBA" id="ARBA00022982"/>
    </source>
</evidence>
<keyword evidence="5 8" id="KW-0408">Iron</keyword>
<evidence type="ECO:0000256" key="3">
    <source>
        <dbReference type="ARBA" id="ARBA00022723"/>
    </source>
</evidence>
<dbReference type="InterPro" id="IPR051269">
    <property type="entry name" value="Fe-S_cluster_ET"/>
</dbReference>
<evidence type="ECO:0000313" key="10">
    <source>
        <dbReference type="Proteomes" id="UP000182740"/>
    </source>
</evidence>
<dbReference type="EMBL" id="FPJG01000006">
    <property type="protein sequence ID" value="SFW73017.1"/>
    <property type="molecule type" value="Genomic_DNA"/>
</dbReference>
<dbReference type="OrthoDB" id="14703at2"/>
<dbReference type="PRINTS" id="PR00352">
    <property type="entry name" value="3FE4SFRDOXIN"/>
</dbReference>
<evidence type="ECO:0000256" key="1">
    <source>
        <dbReference type="ARBA" id="ARBA00001927"/>
    </source>
</evidence>
<sequence>MRVAIEQERCVTSGRCAFTAPEVFTQNDDGLVEVLTERPAADQQEAVREAAFLCPALAIEVKGD</sequence>
<dbReference type="Gene3D" id="3.30.70.20">
    <property type="match status" value="1"/>
</dbReference>
<dbReference type="AlphaFoldDB" id="A0A1K1RLR7"/>
<organism evidence="9 10">
    <name type="scientific">Amycolatopsis australiensis</name>
    <dbReference type="NCBI Taxonomy" id="546364"/>
    <lineage>
        <taxon>Bacteria</taxon>
        <taxon>Bacillati</taxon>
        <taxon>Actinomycetota</taxon>
        <taxon>Actinomycetes</taxon>
        <taxon>Pseudonocardiales</taxon>
        <taxon>Pseudonocardiaceae</taxon>
        <taxon>Amycolatopsis</taxon>
    </lineage>
</organism>
<dbReference type="Proteomes" id="UP000182740">
    <property type="component" value="Unassembled WGS sequence"/>
</dbReference>
<dbReference type="GO" id="GO:0051538">
    <property type="term" value="F:3 iron, 4 sulfur cluster binding"/>
    <property type="evidence" value="ECO:0007669"/>
    <property type="project" value="UniProtKB-KW"/>
</dbReference>
<gene>
    <name evidence="9" type="ORF">SAMN04489730_3542</name>
</gene>
<dbReference type="PANTHER" id="PTHR36923:SF3">
    <property type="entry name" value="FERREDOXIN"/>
    <property type="match status" value="1"/>
</dbReference>
<dbReference type="GO" id="GO:0005506">
    <property type="term" value="F:iron ion binding"/>
    <property type="evidence" value="ECO:0007669"/>
    <property type="project" value="UniProtKB-UniRule"/>
</dbReference>
<proteinExistence type="predicted"/>
<name>A0A1K1RLR7_9PSEU</name>
<dbReference type="PANTHER" id="PTHR36923">
    <property type="entry name" value="FERREDOXIN"/>
    <property type="match status" value="1"/>
</dbReference>
<comment type="function">
    <text evidence="8">Ferredoxins are iron-sulfur proteins that transfer electrons in a wide variety of metabolic reactions.</text>
</comment>
<keyword evidence="6 8" id="KW-0411">Iron-sulfur</keyword>
<reference evidence="10" key="1">
    <citation type="submission" date="2016-11" db="EMBL/GenBank/DDBJ databases">
        <authorList>
            <person name="Varghese N."/>
            <person name="Submissions S."/>
        </authorList>
    </citation>
    <scope>NUCLEOTIDE SEQUENCE [LARGE SCALE GENOMIC DNA]</scope>
    <source>
        <strain evidence="10">DSM 44671</strain>
    </source>
</reference>
<comment type="cofactor">
    <cofactor evidence="1">
        <name>[3Fe-4S] cluster</name>
        <dbReference type="ChEBI" id="CHEBI:21137"/>
    </cofactor>
</comment>